<dbReference type="Proteomes" id="UP000032430">
    <property type="component" value="Chromosome I"/>
</dbReference>
<dbReference type="InterPro" id="IPR050776">
    <property type="entry name" value="Ank_Repeat/CDKN_Inhibitor"/>
</dbReference>
<dbReference type="InterPro" id="IPR036770">
    <property type="entry name" value="Ankyrin_rpt-contain_sf"/>
</dbReference>
<dbReference type="STRING" id="1212491.LFA_1870"/>
<dbReference type="EMBL" id="LN614827">
    <property type="protein sequence ID" value="CEG57266.1"/>
    <property type="molecule type" value="Genomic_DNA"/>
</dbReference>
<dbReference type="Pfam" id="PF00023">
    <property type="entry name" value="Ank"/>
    <property type="match status" value="2"/>
</dbReference>
<keyword evidence="1" id="KW-0677">Repeat</keyword>
<gene>
    <name evidence="4" type="ORF">LFA_1870</name>
</gene>
<evidence type="ECO:0000256" key="3">
    <source>
        <dbReference type="PROSITE-ProRule" id="PRU00023"/>
    </source>
</evidence>
<evidence type="ECO:0000256" key="1">
    <source>
        <dbReference type="ARBA" id="ARBA00022737"/>
    </source>
</evidence>
<dbReference type="PANTHER" id="PTHR24201">
    <property type="entry name" value="ANK_REP_REGION DOMAIN-CONTAINING PROTEIN"/>
    <property type="match status" value="1"/>
</dbReference>
<dbReference type="InterPro" id="IPR002110">
    <property type="entry name" value="Ankyrin_rpt"/>
</dbReference>
<proteinExistence type="predicted"/>
<accession>A0A098G5L3</accession>
<feature type="repeat" description="ANK" evidence="3">
    <location>
        <begin position="501"/>
        <end position="533"/>
    </location>
</feature>
<dbReference type="Pfam" id="PF12796">
    <property type="entry name" value="Ank_2"/>
    <property type="match status" value="2"/>
</dbReference>
<dbReference type="OrthoDB" id="5630807at2"/>
<evidence type="ECO:0000313" key="5">
    <source>
        <dbReference type="Proteomes" id="UP000032430"/>
    </source>
</evidence>
<reference evidence="5" key="1">
    <citation type="submission" date="2014-09" db="EMBL/GenBank/DDBJ databases">
        <authorList>
            <person name="Gomez-Valero L."/>
        </authorList>
    </citation>
    <scope>NUCLEOTIDE SEQUENCE [LARGE SCALE GENOMIC DNA]</scope>
    <source>
        <strain evidence="5">ATCC700992</strain>
    </source>
</reference>
<feature type="repeat" description="ANK" evidence="3">
    <location>
        <begin position="468"/>
        <end position="500"/>
    </location>
</feature>
<dbReference type="AlphaFoldDB" id="A0A098G5L3"/>
<keyword evidence="5" id="KW-1185">Reference proteome</keyword>
<dbReference type="PROSITE" id="PS50088">
    <property type="entry name" value="ANK_REPEAT"/>
    <property type="match status" value="7"/>
</dbReference>
<name>A0A098G5L3_9GAMM</name>
<dbReference type="SUPFAM" id="SSF48403">
    <property type="entry name" value="Ankyrin repeat"/>
    <property type="match status" value="1"/>
</dbReference>
<feature type="repeat" description="ANK" evidence="3">
    <location>
        <begin position="567"/>
        <end position="599"/>
    </location>
</feature>
<evidence type="ECO:0000256" key="2">
    <source>
        <dbReference type="ARBA" id="ARBA00023043"/>
    </source>
</evidence>
<sequence length="645" mass="71891">MVLDLTPIHRLLISLRESLGYFKSPLGCCHGFSVRWLEGYLVGEGPLFEKRLNDIYSYSDTFIHLFNDLKEKKGLALTEEDRKLLDIHAFLDHLELQQSPEQCTLLFGKYLFQTDIDSISNIATSDTMRHHGGLHTLYSKPGIYTTEEIKKYLDEFITTIDHSPVLLKETLGITLSGIDHTVALLYRPQEGWTFMDINNYPSITFSKDETRSLSEKIANALKLNPSDLYTAFNTSVFTTGNNVLLPELKTVLEQFQKKQIFTKEMFARECNDYDLAYIALVNKHVSVLQEYIKYGFRLDKCYNQSTMLNLAIIVNAPDIIELLCDNGITLNASNSSSPPVYLAAYSGNVDAIDTLSQRGADLHQANEHGFTPCYIATCMNYVSAIIALARHGANLNLGDLNKGSTPLHAAVDKGLIQAIDALIKHGANPDYGDNNKATPFHIAAEKNNVDIIIMLDEYGANLDLGDNTDSTPLHIAVVKNNIQAISALLNCGANPNKADQLGFFPIHIAASYDDVDVINELVQHHAHVEAKNNDGFTPMHCAAENNFVNSIGALHQLGANINSEDNQGNTPLHIAINEGCTEAVIKLAGYGADVNKKDSRERPPVFFCNTKRTCCYSKRINRCRSRYFIALYNYGRKSKRICFSA</sequence>
<protein>
    <submittedName>
        <fullName evidence="4">Uncharacterized protein</fullName>
    </submittedName>
</protein>
<evidence type="ECO:0000313" key="4">
    <source>
        <dbReference type="EMBL" id="CEG57266.1"/>
    </source>
</evidence>
<feature type="repeat" description="ANK" evidence="3">
    <location>
        <begin position="534"/>
        <end position="566"/>
    </location>
</feature>
<feature type="repeat" description="ANK" evidence="3">
    <location>
        <begin position="335"/>
        <end position="367"/>
    </location>
</feature>
<feature type="repeat" description="ANK" evidence="3">
    <location>
        <begin position="402"/>
        <end position="434"/>
    </location>
</feature>
<organism evidence="4 5">
    <name type="scientific">Legionella fallonii LLAP-10</name>
    <dbReference type="NCBI Taxonomy" id="1212491"/>
    <lineage>
        <taxon>Bacteria</taxon>
        <taxon>Pseudomonadati</taxon>
        <taxon>Pseudomonadota</taxon>
        <taxon>Gammaproteobacteria</taxon>
        <taxon>Legionellales</taxon>
        <taxon>Legionellaceae</taxon>
        <taxon>Legionella</taxon>
    </lineage>
</organism>
<feature type="repeat" description="ANK" evidence="3">
    <location>
        <begin position="435"/>
        <end position="467"/>
    </location>
</feature>
<dbReference type="SMART" id="SM00248">
    <property type="entry name" value="ANK"/>
    <property type="match status" value="10"/>
</dbReference>
<dbReference type="Gene3D" id="1.25.40.20">
    <property type="entry name" value="Ankyrin repeat-containing domain"/>
    <property type="match status" value="3"/>
</dbReference>
<dbReference type="PROSITE" id="PS50297">
    <property type="entry name" value="ANK_REP_REGION"/>
    <property type="match status" value="6"/>
</dbReference>
<keyword evidence="2 3" id="KW-0040">ANK repeat</keyword>
<dbReference type="HOGENOM" id="CLU_411491_0_0_6"/>
<dbReference type="KEGG" id="lfa:LFA_1870"/>